<organism evidence="7 8">
    <name type="scientific">Paraglaciecola aquimarina</name>
    <dbReference type="NCBI Taxonomy" id="1235557"/>
    <lineage>
        <taxon>Bacteria</taxon>
        <taxon>Pseudomonadati</taxon>
        <taxon>Pseudomonadota</taxon>
        <taxon>Gammaproteobacteria</taxon>
        <taxon>Alteromonadales</taxon>
        <taxon>Alteromonadaceae</taxon>
        <taxon>Paraglaciecola</taxon>
    </lineage>
</organism>
<evidence type="ECO:0000259" key="4">
    <source>
        <dbReference type="Pfam" id="PF00703"/>
    </source>
</evidence>
<dbReference type="InterPro" id="IPR008979">
    <property type="entry name" value="Galactose-bd-like_sf"/>
</dbReference>
<evidence type="ECO:0000256" key="3">
    <source>
        <dbReference type="ARBA" id="ARBA00023295"/>
    </source>
</evidence>
<sequence length="504" mass="57598">MLNFTKGLLVVTTLIGMSCTNTDQEPTSRNGNTTEMTQRQEIDFNFGWKFSLAESLEKEALVYSEDFDDSQWRDIRLPHDWSIEAEYSQINTAGATGYLPDGKGWYRKRFNTPVSHTGDEVSVSQRKTQILFDGVYNHSKVWINGHLLGERPYGYSAFHYDLTPYLHTNGQENLIAVYVDHSRYVDSRWYTGSGIYRNVKLISTHKTHIPIWGSYVTTPKVDTSQATVLIATTVQNDSFGDKELVVLTELKDNTGKTIAKTEKTITVPTTTHTKVSQTLNINHPQLWSPDSPILYSVVTSLIENNKRIDSNTVTTGLRYFNNDPQKGFFINGKPTKIKGVNIHHDGGLVGSAVPKGVWKRRLQTLKDAGVNAIRTAHNPASTEFLDLCDEMGFLVQAEAFDEWDNPKDKRKNFNQSGEVDYITESYSQYFGQWAERDIKAMLLRDRNHPSIFQWSIGNEVEWTYPRYTQATGYWDKRNSGKHNYYWDVPPTLKKKSKNVLMTLP</sequence>
<dbReference type="InterPro" id="IPR006104">
    <property type="entry name" value="Glyco_hydro_2_N"/>
</dbReference>
<evidence type="ECO:0000256" key="1">
    <source>
        <dbReference type="ARBA" id="ARBA00007401"/>
    </source>
</evidence>
<feature type="domain" description="Glycoside hydrolase family 2 immunoglobulin-like beta-sandwich" evidence="4">
    <location>
        <begin position="214"/>
        <end position="318"/>
    </location>
</feature>
<dbReference type="PROSITE" id="PS51257">
    <property type="entry name" value="PROKAR_LIPOPROTEIN"/>
    <property type="match status" value="1"/>
</dbReference>
<dbReference type="SUPFAM" id="SSF49303">
    <property type="entry name" value="beta-Galactosidase/glucuronidase domain"/>
    <property type="match status" value="1"/>
</dbReference>
<dbReference type="Gene3D" id="2.60.120.260">
    <property type="entry name" value="Galactose-binding domain-like"/>
    <property type="match status" value="1"/>
</dbReference>
<dbReference type="RefSeq" id="WP_316026674.1">
    <property type="nucleotide sequence ID" value="NZ_JAWDIO010000002.1"/>
</dbReference>
<evidence type="ECO:0000259" key="6">
    <source>
        <dbReference type="Pfam" id="PF02837"/>
    </source>
</evidence>
<dbReference type="PRINTS" id="PR00132">
    <property type="entry name" value="GLHYDRLASE2"/>
</dbReference>
<dbReference type="PANTHER" id="PTHR42732">
    <property type="entry name" value="BETA-GALACTOSIDASE"/>
    <property type="match status" value="1"/>
</dbReference>
<dbReference type="PANTHER" id="PTHR42732:SF1">
    <property type="entry name" value="BETA-MANNOSIDASE"/>
    <property type="match status" value="1"/>
</dbReference>
<accession>A0ABU3SYM5</accession>
<evidence type="ECO:0000259" key="5">
    <source>
        <dbReference type="Pfam" id="PF02836"/>
    </source>
</evidence>
<evidence type="ECO:0000313" key="7">
    <source>
        <dbReference type="EMBL" id="MDU0355120.1"/>
    </source>
</evidence>
<feature type="domain" description="Glycoside hydrolase family 2 catalytic" evidence="5">
    <location>
        <begin position="326"/>
        <end position="463"/>
    </location>
</feature>
<comment type="similarity">
    <text evidence="1">Belongs to the glycosyl hydrolase 2 family.</text>
</comment>
<dbReference type="GO" id="GO:0016787">
    <property type="term" value="F:hydrolase activity"/>
    <property type="evidence" value="ECO:0007669"/>
    <property type="project" value="UniProtKB-KW"/>
</dbReference>
<evidence type="ECO:0000313" key="8">
    <source>
        <dbReference type="Proteomes" id="UP001247805"/>
    </source>
</evidence>
<evidence type="ECO:0000256" key="2">
    <source>
        <dbReference type="ARBA" id="ARBA00022801"/>
    </source>
</evidence>
<name>A0ABU3SYM5_9ALTE</name>
<proteinExistence type="inferred from homology"/>
<dbReference type="Pfam" id="PF00703">
    <property type="entry name" value="Glyco_hydro_2"/>
    <property type="match status" value="1"/>
</dbReference>
<dbReference type="Proteomes" id="UP001247805">
    <property type="component" value="Unassembled WGS sequence"/>
</dbReference>
<keyword evidence="3" id="KW-0326">Glycosidase</keyword>
<reference evidence="7 8" key="1">
    <citation type="submission" date="2023-10" db="EMBL/GenBank/DDBJ databases">
        <title>Glaciecola aquimarina strain GGW-M5 nov., isolated from a coastal seawater.</title>
        <authorList>
            <person name="Bayburt H."/>
            <person name="Kim J.M."/>
            <person name="Choi B.J."/>
            <person name="Jeon C.O."/>
        </authorList>
    </citation>
    <scope>NUCLEOTIDE SEQUENCE [LARGE SCALE GENOMIC DNA]</scope>
    <source>
        <strain evidence="7 8">KCTC 32108</strain>
    </source>
</reference>
<dbReference type="InterPro" id="IPR006101">
    <property type="entry name" value="Glyco_hydro_2"/>
</dbReference>
<dbReference type="InterPro" id="IPR051913">
    <property type="entry name" value="GH2_Domain-Containing"/>
</dbReference>
<dbReference type="SUPFAM" id="SSF51445">
    <property type="entry name" value="(Trans)glycosidases"/>
    <property type="match status" value="1"/>
</dbReference>
<keyword evidence="8" id="KW-1185">Reference proteome</keyword>
<dbReference type="InterPro" id="IPR036156">
    <property type="entry name" value="Beta-gal/glucu_dom_sf"/>
</dbReference>
<comment type="caution">
    <text evidence="7">The sequence shown here is derived from an EMBL/GenBank/DDBJ whole genome shotgun (WGS) entry which is preliminary data.</text>
</comment>
<keyword evidence="2 7" id="KW-0378">Hydrolase</keyword>
<dbReference type="Pfam" id="PF02837">
    <property type="entry name" value="Glyco_hydro_2_N"/>
    <property type="match status" value="1"/>
</dbReference>
<protein>
    <submittedName>
        <fullName evidence="7">Glycoside hydrolase family 2 TIM barrel-domain containing protein</fullName>
    </submittedName>
</protein>
<dbReference type="EMBL" id="JAWDIO010000002">
    <property type="protein sequence ID" value="MDU0355120.1"/>
    <property type="molecule type" value="Genomic_DNA"/>
</dbReference>
<feature type="domain" description="Glycosyl hydrolases family 2 sugar binding" evidence="6">
    <location>
        <begin position="100"/>
        <end position="203"/>
    </location>
</feature>
<gene>
    <name evidence="7" type="ORF">RS130_15510</name>
</gene>
<dbReference type="InterPro" id="IPR013783">
    <property type="entry name" value="Ig-like_fold"/>
</dbReference>
<dbReference type="Gene3D" id="3.20.20.80">
    <property type="entry name" value="Glycosidases"/>
    <property type="match status" value="1"/>
</dbReference>
<dbReference type="Pfam" id="PF02836">
    <property type="entry name" value="Glyco_hydro_2_C"/>
    <property type="match status" value="1"/>
</dbReference>
<dbReference type="Gene3D" id="2.60.40.10">
    <property type="entry name" value="Immunoglobulins"/>
    <property type="match status" value="1"/>
</dbReference>
<dbReference type="InterPro" id="IPR006102">
    <property type="entry name" value="Ig-like_GH2"/>
</dbReference>
<dbReference type="InterPro" id="IPR006103">
    <property type="entry name" value="Glyco_hydro_2_cat"/>
</dbReference>
<dbReference type="SUPFAM" id="SSF49785">
    <property type="entry name" value="Galactose-binding domain-like"/>
    <property type="match status" value="1"/>
</dbReference>
<dbReference type="InterPro" id="IPR017853">
    <property type="entry name" value="GH"/>
</dbReference>